<dbReference type="InParanoid" id="A0A409XDS7"/>
<keyword evidence="2" id="KW-1185">Reference proteome</keyword>
<name>A0A409XDS7_PSICY</name>
<proteinExistence type="predicted"/>
<evidence type="ECO:0008006" key="3">
    <source>
        <dbReference type="Google" id="ProtNLM"/>
    </source>
</evidence>
<organism evidence="1 2">
    <name type="scientific">Psilocybe cyanescens</name>
    <dbReference type="NCBI Taxonomy" id="93625"/>
    <lineage>
        <taxon>Eukaryota</taxon>
        <taxon>Fungi</taxon>
        <taxon>Dikarya</taxon>
        <taxon>Basidiomycota</taxon>
        <taxon>Agaricomycotina</taxon>
        <taxon>Agaricomycetes</taxon>
        <taxon>Agaricomycetidae</taxon>
        <taxon>Agaricales</taxon>
        <taxon>Agaricineae</taxon>
        <taxon>Strophariaceae</taxon>
        <taxon>Psilocybe</taxon>
    </lineage>
</organism>
<accession>A0A409XDS7</accession>
<comment type="caution">
    <text evidence="1">The sequence shown here is derived from an EMBL/GenBank/DDBJ whole genome shotgun (WGS) entry which is preliminary data.</text>
</comment>
<gene>
    <name evidence="1" type="ORF">CVT25_009119</name>
</gene>
<dbReference type="AlphaFoldDB" id="A0A409XDS7"/>
<dbReference type="Proteomes" id="UP000283269">
    <property type="component" value="Unassembled WGS sequence"/>
</dbReference>
<sequence>MADREVEGTKLPPELLDVIVDEISTTMVDDPDYKIALLNCSLVCRSFYTRASGHIFAKVSIVSKAGRDLEVNNILAKKLEDLYAILERNDSLAQRVKTFSLEVCFADTIKGSDTGRFLDNPHLPLIFDQFSSISKFEWINHSHPFPWIAFSSPIRSALRRLINRPSLTSLSFFAVESIPVDIFISNGNLEHLLLAHIDIDERTDDHLSSSATSHGTLKLKSLVNRNSANIVPQLLSKSPLIFSEMSVFRVWMRRSDEVNAAWAIMQSAAKTLETLDIEDMSHFRCTWNEFVYISTYTKTTFTPDSDPTMIPGPVDIGTLTNLCHFKVNCRIASGDGVIFPWGIYGLLNSGSAASRIENVEITIDWIDCQIGTESRRFVEETGWMALDEVLSGSKFHALQKVLLTLKLGYGWKTTRLSGDNPPHRIVSVKNYIQSLVAKMLPQTSRTPTKMVNINLLIYRSRYALNID</sequence>
<dbReference type="OrthoDB" id="2745898at2759"/>
<dbReference type="EMBL" id="NHYD01001992">
    <property type="protein sequence ID" value="PPQ88884.1"/>
    <property type="molecule type" value="Genomic_DNA"/>
</dbReference>
<evidence type="ECO:0000313" key="1">
    <source>
        <dbReference type="EMBL" id="PPQ88884.1"/>
    </source>
</evidence>
<protein>
    <recommendedName>
        <fullName evidence="3">F-box domain-containing protein</fullName>
    </recommendedName>
</protein>
<reference evidence="1 2" key="1">
    <citation type="journal article" date="2018" name="Evol. Lett.">
        <title>Horizontal gene cluster transfer increased hallucinogenic mushroom diversity.</title>
        <authorList>
            <person name="Reynolds H.T."/>
            <person name="Vijayakumar V."/>
            <person name="Gluck-Thaler E."/>
            <person name="Korotkin H.B."/>
            <person name="Matheny P.B."/>
            <person name="Slot J.C."/>
        </authorList>
    </citation>
    <scope>NUCLEOTIDE SEQUENCE [LARGE SCALE GENOMIC DNA]</scope>
    <source>
        <strain evidence="1 2">2631</strain>
    </source>
</reference>
<evidence type="ECO:0000313" key="2">
    <source>
        <dbReference type="Proteomes" id="UP000283269"/>
    </source>
</evidence>